<dbReference type="PaxDb" id="39947-A0A0P0WBL7"/>
<name>A0A0P0WBL7_ORYSJ</name>
<dbReference type="Gramene" id="Os04t0488050-00">
    <property type="protein sequence ID" value="Os04t0488050-00"/>
    <property type="gene ID" value="Os04g0488050"/>
</dbReference>
<organism evidence="1 2">
    <name type="scientific">Oryza sativa subsp. japonica</name>
    <name type="common">Rice</name>
    <dbReference type="NCBI Taxonomy" id="39947"/>
    <lineage>
        <taxon>Eukaryota</taxon>
        <taxon>Viridiplantae</taxon>
        <taxon>Streptophyta</taxon>
        <taxon>Embryophyta</taxon>
        <taxon>Tracheophyta</taxon>
        <taxon>Spermatophyta</taxon>
        <taxon>Magnoliopsida</taxon>
        <taxon>Liliopsida</taxon>
        <taxon>Poales</taxon>
        <taxon>Poaceae</taxon>
        <taxon>BOP clade</taxon>
        <taxon>Oryzoideae</taxon>
        <taxon>Oryzeae</taxon>
        <taxon>Oryzinae</taxon>
        <taxon>Oryza</taxon>
        <taxon>Oryza sativa</taxon>
    </lineage>
</organism>
<protein>
    <submittedName>
        <fullName evidence="1">Os04g0488050 protein</fullName>
    </submittedName>
</protein>
<dbReference type="EMBL" id="AP014960">
    <property type="protein sequence ID" value="BAS89812.1"/>
    <property type="molecule type" value="Genomic_DNA"/>
</dbReference>
<dbReference type="InParanoid" id="A0A0P0WBL7"/>
<dbReference type="eggNOG" id="ENOG502R52G">
    <property type="taxonomic scope" value="Eukaryota"/>
</dbReference>
<sequence length="104" mass="10500">MVLPPEISLATTSPSSGLRAFFLCPNSAESAGDALFFFLCGAPSSSSSLAPAHLEVDMFLIVEYSSSSSITLLSACSCNCSGLSEATAGSTSIGDFSTANLSGM</sequence>
<reference evidence="1 2" key="3">
    <citation type="journal article" date="2013" name="Rice">
        <title>Improvement of the Oryza sativa Nipponbare reference genome using next generation sequence and optical map data.</title>
        <authorList>
            <person name="Kawahara Y."/>
            <person name="de la Bastide M."/>
            <person name="Hamilton J.P."/>
            <person name="Kanamori H."/>
            <person name="McCombie W.R."/>
            <person name="Ouyang S."/>
            <person name="Schwartz D.C."/>
            <person name="Tanaka T."/>
            <person name="Wu J."/>
            <person name="Zhou S."/>
            <person name="Childs K.L."/>
            <person name="Davidson R.M."/>
            <person name="Lin H."/>
            <person name="Quesada-Ocampo L."/>
            <person name="Vaillancourt B."/>
            <person name="Sakai H."/>
            <person name="Lee S.S."/>
            <person name="Kim J."/>
            <person name="Numa H."/>
            <person name="Itoh T."/>
            <person name="Buell C.R."/>
            <person name="Matsumoto T."/>
        </authorList>
    </citation>
    <scope>NUCLEOTIDE SEQUENCE [LARGE SCALE GENOMIC DNA]</scope>
    <source>
        <strain evidence="2">cv. Nipponbare</strain>
    </source>
</reference>
<keyword evidence="2" id="KW-1185">Reference proteome</keyword>
<proteinExistence type="predicted"/>
<evidence type="ECO:0000313" key="2">
    <source>
        <dbReference type="Proteomes" id="UP000059680"/>
    </source>
</evidence>
<dbReference type="Proteomes" id="UP000059680">
    <property type="component" value="Chromosome 4"/>
</dbReference>
<accession>A0A0P0WBL7</accession>
<dbReference type="AlphaFoldDB" id="A0A0P0WBL7"/>
<evidence type="ECO:0000313" key="1">
    <source>
        <dbReference type="EMBL" id="BAS89812.1"/>
    </source>
</evidence>
<gene>
    <name evidence="1" type="ordered locus">Os04g0488050</name>
    <name evidence="1" type="ORF">OSNPB_040488050</name>
</gene>
<reference evidence="2" key="1">
    <citation type="journal article" date="2005" name="Nature">
        <title>The map-based sequence of the rice genome.</title>
        <authorList>
            <consortium name="International rice genome sequencing project (IRGSP)"/>
            <person name="Matsumoto T."/>
            <person name="Wu J."/>
            <person name="Kanamori H."/>
            <person name="Katayose Y."/>
            <person name="Fujisawa M."/>
            <person name="Namiki N."/>
            <person name="Mizuno H."/>
            <person name="Yamamoto K."/>
            <person name="Antonio B.A."/>
            <person name="Baba T."/>
            <person name="Sakata K."/>
            <person name="Nagamura Y."/>
            <person name="Aoki H."/>
            <person name="Arikawa K."/>
            <person name="Arita K."/>
            <person name="Bito T."/>
            <person name="Chiden Y."/>
            <person name="Fujitsuka N."/>
            <person name="Fukunaka R."/>
            <person name="Hamada M."/>
            <person name="Harada C."/>
            <person name="Hayashi A."/>
            <person name="Hijishita S."/>
            <person name="Honda M."/>
            <person name="Hosokawa S."/>
            <person name="Ichikawa Y."/>
            <person name="Idonuma A."/>
            <person name="Iijima M."/>
            <person name="Ikeda M."/>
            <person name="Ikeno M."/>
            <person name="Ito K."/>
            <person name="Ito S."/>
            <person name="Ito T."/>
            <person name="Ito Y."/>
            <person name="Ito Y."/>
            <person name="Iwabuchi A."/>
            <person name="Kamiya K."/>
            <person name="Karasawa W."/>
            <person name="Kurita K."/>
            <person name="Katagiri S."/>
            <person name="Kikuta A."/>
            <person name="Kobayashi H."/>
            <person name="Kobayashi N."/>
            <person name="Machita K."/>
            <person name="Maehara T."/>
            <person name="Masukawa M."/>
            <person name="Mizubayashi T."/>
            <person name="Mukai Y."/>
            <person name="Nagasaki H."/>
            <person name="Nagata Y."/>
            <person name="Naito S."/>
            <person name="Nakashima M."/>
            <person name="Nakama Y."/>
            <person name="Nakamichi Y."/>
            <person name="Nakamura M."/>
            <person name="Meguro A."/>
            <person name="Negishi M."/>
            <person name="Ohta I."/>
            <person name="Ohta T."/>
            <person name="Okamoto M."/>
            <person name="Ono N."/>
            <person name="Saji S."/>
            <person name="Sakaguchi M."/>
            <person name="Sakai K."/>
            <person name="Shibata M."/>
            <person name="Shimokawa T."/>
            <person name="Song J."/>
            <person name="Takazaki Y."/>
            <person name="Terasawa K."/>
            <person name="Tsugane M."/>
            <person name="Tsuji K."/>
            <person name="Ueda S."/>
            <person name="Waki K."/>
            <person name="Yamagata H."/>
            <person name="Yamamoto M."/>
            <person name="Yamamoto S."/>
            <person name="Yamane H."/>
            <person name="Yoshiki S."/>
            <person name="Yoshihara R."/>
            <person name="Yukawa K."/>
            <person name="Zhong H."/>
            <person name="Yano M."/>
            <person name="Yuan Q."/>
            <person name="Ouyang S."/>
            <person name="Liu J."/>
            <person name="Jones K.M."/>
            <person name="Gansberger K."/>
            <person name="Moffat K."/>
            <person name="Hill J."/>
            <person name="Bera J."/>
            <person name="Fadrosh D."/>
            <person name="Jin S."/>
            <person name="Johri S."/>
            <person name="Kim M."/>
            <person name="Overton L."/>
            <person name="Reardon M."/>
            <person name="Tsitrin T."/>
            <person name="Vuong H."/>
            <person name="Weaver B."/>
            <person name="Ciecko A."/>
            <person name="Tallon L."/>
            <person name="Jackson J."/>
            <person name="Pai G."/>
            <person name="Aken S.V."/>
            <person name="Utterback T."/>
            <person name="Reidmuller S."/>
            <person name="Feldblyum T."/>
            <person name="Hsiao J."/>
            <person name="Zismann V."/>
            <person name="Iobst S."/>
            <person name="de Vazeille A.R."/>
            <person name="Buell C.R."/>
            <person name="Ying K."/>
            <person name="Li Y."/>
            <person name="Lu T."/>
            <person name="Huang Y."/>
            <person name="Zhao Q."/>
            <person name="Feng Q."/>
            <person name="Zhang L."/>
            <person name="Zhu J."/>
            <person name="Weng Q."/>
            <person name="Mu J."/>
            <person name="Lu Y."/>
            <person name="Fan D."/>
            <person name="Liu Y."/>
            <person name="Guan J."/>
            <person name="Zhang Y."/>
            <person name="Yu S."/>
            <person name="Liu X."/>
            <person name="Zhang Y."/>
            <person name="Hong G."/>
            <person name="Han B."/>
            <person name="Choisne N."/>
            <person name="Demange N."/>
            <person name="Orjeda G."/>
            <person name="Samain S."/>
            <person name="Cattolico L."/>
            <person name="Pelletier E."/>
            <person name="Couloux A."/>
            <person name="Segurens B."/>
            <person name="Wincker P."/>
            <person name="D'Hont A."/>
            <person name="Scarpelli C."/>
            <person name="Weissenbach J."/>
            <person name="Salanoubat M."/>
            <person name="Quetier F."/>
            <person name="Yu Y."/>
            <person name="Kim H.R."/>
            <person name="Rambo T."/>
            <person name="Currie J."/>
            <person name="Collura K."/>
            <person name="Luo M."/>
            <person name="Yang T."/>
            <person name="Ammiraju J.S.S."/>
            <person name="Engler F."/>
            <person name="Soderlund C."/>
            <person name="Wing R.A."/>
            <person name="Palmer L.E."/>
            <person name="de la Bastide M."/>
            <person name="Spiegel L."/>
            <person name="Nascimento L."/>
            <person name="Zutavern T."/>
            <person name="O'Shaughnessy A."/>
            <person name="Dike S."/>
            <person name="Dedhia N."/>
            <person name="Preston R."/>
            <person name="Balija V."/>
            <person name="McCombie W.R."/>
            <person name="Chow T."/>
            <person name="Chen H."/>
            <person name="Chung M."/>
            <person name="Chen C."/>
            <person name="Shaw J."/>
            <person name="Wu H."/>
            <person name="Hsiao K."/>
            <person name="Chao Y."/>
            <person name="Chu M."/>
            <person name="Cheng C."/>
            <person name="Hour A."/>
            <person name="Lee P."/>
            <person name="Lin S."/>
            <person name="Lin Y."/>
            <person name="Liou J."/>
            <person name="Liu S."/>
            <person name="Hsing Y."/>
            <person name="Raghuvanshi S."/>
            <person name="Mohanty A."/>
            <person name="Bharti A.K."/>
            <person name="Gaur A."/>
            <person name="Gupta V."/>
            <person name="Kumar D."/>
            <person name="Ravi V."/>
            <person name="Vij S."/>
            <person name="Kapur A."/>
            <person name="Khurana P."/>
            <person name="Khurana P."/>
            <person name="Khurana J.P."/>
            <person name="Tyagi A.K."/>
            <person name="Gaikwad K."/>
            <person name="Singh A."/>
            <person name="Dalal V."/>
            <person name="Srivastava S."/>
            <person name="Dixit A."/>
            <person name="Pal A.K."/>
            <person name="Ghazi I.A."/>
            <person name="Yadav M."/>
            <person name="Pandit A."/>
            <person name="Bhargava A."/>
            <person name="Sureshbabu K."/>
            <person name="Batra K."/>
            <person name="Sharma T.R."/>
            <person name="Mohapatra T."/>
            <person name="Singh N.K."/>
            <person name="Messing J."/>
            <person name="Nelson A.B."/>
            <person name="Fuks G."/>
            <person name="Kavchok S."/>
            <person name="Keizer G."/>
            <person name="Linton E."/>
            <person name="Llaca V."/>
            <person name="Song R."/>
            <person name="Tanyolac B."/>
            <person name="Young S."/>
            <person name="Ho-Il K."/>
            <person name="Hahn J.H."/>
            <person name="Sangsakoo G."/>
            <person name="Vanavichit A."/>
            <person name="de Mattos Luiz.A.T."/>
            <person name="Zimmer P.D."/>
            <person name="Malone G."/>
            <person name="Dellagostin O."/>
            <person name="de Oliveira A.C."/>
            <person name="Bevan M."/>
            <person name="Bancroft I."/>
            <person name="Minx P."/>
            <person name="Cordum H."/>
            <person name="Wilson R."/>
            <person name="Cheng Z."/>
            <person name="Jin W."/>
            <person name="Jiang J."/>
            <person name="Leong S.A."/>
            <person name="Iwama H."/>
            <person name="Gojobori T."/>
            <person name="Itoh T."/>
            <person name="Niimura Y."/>
            <person name="Fujii Y."/>
            <person name="Habara T."/>
            <person name="Sakai H."/>
            <person name="Sato Y."/>
            <person name="Wilson G."/>
            <person name="Kumar K."/>
            <person name="McCouch S."/>
            <person name="Juretic N."/>
            <person name="Hoen D."/>
            <person name="Wright S."/>
            <person name="Bruskiewich R."/>
            <person name="Bureau T."/>
            <person name="Miyao A."/>
            <person name="Hirochika H."/>
            <person name="Nishikawa T."/>
            <person name="Kadowaki K."/>
            <person name="Sugiura M."/>
            <person name="Burr B."/>
            <person name="Sasaki T."/>
        </authorList>
    </citation>
    <scope>NUCLEOTIDE SEQUENCE [LARGE SCALE GENOMIC DNA]</scope>
    <source>
        <strain evidence="2">cv. Nipponbare</strain>
    </source>
</reference>
<reference evidence="1 2" key="2">
    <citation type="journal article" date="2013" name="Plant Cell Physiol.">
        <title>Rice Annotation Project Database (RAP-DB): an integrative and interactive database for rice genomics.</title>
        <authorList>
            <person name="Sakai H."/>
            <person name="Lee S.S."/>
            <person name="Tanaka T."/>
            <person name="Numa H."/>
            <person name="Kim J."/>
            <person name="Kawahara Y."/>
            <person name="Wakimoto H."/>
            <person name="Yang C.C."/>
            <person name="Iwamoto M."/>
            <person name="Abe T."/>
            <person name="Yamada Y."/>
            <person name="Muto A."/>
            <person name="Inokuchi H."/>
            <person name="Ikemura T."/>
            <person name="Matsumoto T."/>
            <person name="Sasaki T."/>
            <person name="Itoh T."/>
        </authorList>
    </citation>
    <scope>NUCLEOTIDE SEQUENCE [LARGE SCALE GENOMIC DNA]</scope>
    <source>
        <strain evidence="2">cv. Nipponbare</strain>
    </source>
</reference>